<dbReference type="AlphaFoldDB" id="A0AAD5MZI7"/>
<dbReference type="GO" id="GO:0005737">
    <property type="term" value="C:cytoplasm"/>
    <property type="evidence" value="ECO:0007669"/>
    <property type="project" value="TreeGrafter"/>
</dbReference>
<dbReference type="CDD" id="cd03181">
    <property type="entry name" value="GST_C_EF1Bgamma_like"/>
    <property type="match status" value="1"/>
</dbReference>
<dbReference type="InterPro" id="IPR036282">
    <property type="entry name" value="Glutathione-S-Trfase_C_sf"/>
</dbReference>
<protein>
    <recommendedName>
        <fullName evidence="1">eEF-1B gamma</fullName>
    </recommendedName>
</protein>
<accession>A0AAD5MZI7</accession>
<feature type="region of interest" description="Disordered" evidence="2">
    <location>
        <begin position="289"/>
        <end position="312"/>
    </location>
</feature>
<sequence length="332" mass="36940">MQGKWSRPSSAATLGVRDGEVERTVQRCHAGGERCRGGGSMVPKARVAKQRSVSARPELFSYSFDDSKRPILGRLASRFDAMPQGKLYGNKDNFRTQKVLIAAKLGNSDVQLAGEHPPSDKFPLGITPAFEGDVNLFGAESIAVHLAGCSSVAPENCAEVVQWMQWAEGSLLPTVLGYVLPSVSAANIDKKVVDTYKAELFAQLMHLNEILLNKTYLVGERLSLADISVALDLLPAFQHVLDATIRKKFGNVTRWFQTVVHHPTVKEVVSEVLLCEKVSHFNNETFQEISSRRAKNVPKKDGKDGHKKKRSMRSRLQNLRRLKWMMMLMTPL</sequence>
<keyword evidence="4" id="KW-0648">Protein biosynthesis</keyword>
<evidence type="ECO:0000259" key="3">
    <source>
        <dbReference type="PROSITE" id="PS50405"/>
    </source>
</evidence>
<dbReference type="FunFam" id="1.20.1050.10:FF:000006">
    <property type="entry name" value="Elongation factor 1 gamma"/>
    <property type="match status" value="1"/>
</dbReference>
<keyword evidence="4" id="KW-0251">Elongation factor</keyword>
<reference evidence="4" key="1">
    <citation type="submission" date="2021-06" db="EMBL/GenBank/DDBJ databases">
        <title>Parelaphostrongylus tenuis whole genome reference sequence.</title>
        <authorList>
            <person name="Garwood T.J."/>
            <person name="Larsen P.A."/>
            <person name="Fountain-Jones N.M."/>
            <person name="Garbe J.R."/>
            <person name="Macchietto M.G."/>
            <person name="Kania S.A."/>
            <person name="Gerhold R.W."/>
            <person name="Richards J.E."/>
            <person name="Wolf T.M."/>
        </authorList>
    </citation>
    <scope>NUCLEOTIDE SEQUENCE</scope>
    <source>
        <strain evidence="4">MNPRO001-30</strain>
        <tissue evidence="4">Meninges</tissue>
    </source>
</reference>
<dbReference type="SUPFAM" id="SSF47616">
    <property type="entry name" value="GST C-terminal domain-like"/>
    <property type="match status" value="1"/>
</dbReference>
<keyword evidence="5" id="KW-1185">Reference proteome</keyword>
<dbReference type="PANTHER" id="PTHR43986:SF1">
    <property type="entry name" value="ELONGATION FACTOR 1-GAMMA"/>
    <property type="match status" value="1"/>
</dbReference>
<evidence type="ECO:0000256" key="1">
    <source>
        <dbReference type="ARBA" id="ARBA00030426"/>
    </source>
</evidence>
<dbReference type="EMBL" id="JAHQIW010003268">
    <property type="protein sequence ID" value="KAJ1357952.1"/>
    <property type="molecule type" value="Genomic_DNA"/>
</dbReference>
<feature type="domain" description="GST C-terminal" evidence="3">
    <location>
        <begin position="153"/>
        <end position="281"/>
    </location>
</feature>
<dbReference type="PROSITE" id="PS50405">
    <property type="entry name" value="GST_CTER"/>
    <property type="match status" value="1"/>
</dbReference>
<dbReference type="Gene3D" id="1.20.1050.10">
    <property type="match status" value="1"/>
</dbReference>
<dbReference type="PANTHER" id="PTHR43986">
    <property type="entry name" value="ELONGATION FACTOR 1-GAMMA"/>
    <property type="match status" value="1"/>
</dbReference>
<proteinExistence type="predicted"/>
<evidence type="ECO:0000256" key="2">
    <source>
        <dbReference type="SAM" id="MobiDB-lite"/>
    </source>
</evidence>
<organism evidence="4 5">
    <name type="scientific">Parelaphostrongylus tenuis</name>
    <name type="common">Meningeal worm</name>
    <dbReference type="NCBI Taxonomy" id="148309"/>
    <lineage>
        <taxon>Eukaryota</taxon>
        <taxon>Metazoa</taxon>
        <taxon>Ecdysozoa</taxon>
        <taxon>Nematoda</taxon>
        <taxon>Chromadorea</taxon>
        <taxon>Rhabditida</taxon>
        <taxon>Rhabditina</taxon>
        <taxon>Rhabditomorpha</taxon>
        <taxon>Strongyloidea</taxon>
        <taxon>Metastrongylidae</taxon>
        <taxon>Parelaphostrongylus</taxon>
    </lineage>
</organism>
<evidence type="ECO:0000313" key="4">
    <source>
        <dbReference type="EMBL" id="KAJ1357952.1"/>
    </source>
</evidence>
<dbReference type="InterPro" id="IPR004046">
    <property type="entry name" value="GST_C"/>
</dbReference>
<dbReference type="InterPro" id="IPR010987">
    <property type="entry name" value="Glutathione-S-Trfase_C-like"/>
</dbReference>
<evidence type="ECO:0000313" key="5">
    <source>
        <dbReference type="Proteomes" id="UP001196413"/>
    </source>
</evidence>
<dbReference type="InterPro" id="IPR050802">
    <property type="entry name" value="EF-GSTs"/>
</dbReference>
<dbReference type="Gene3D" id="3.40.30.10">
    <property type="entry name" value="Glutaredoxin"/>
    <property type="match status" value="1"/>
</dbReference>
<dbReference type="Proteomes" id="UP001196413">
    <property type="component" value="Unassembled WGS sequence"/>
</dbReference>
<dbReference type="GO" id="GO:0003746">
    <property type="term" value="F:translation elongation factor activity"/>
    <property type="evidence" value="ECO:0007669"/>
    <property type="project" value="UniProtKB-KW"/>
</dbReference>
<gene>
    <name evidence="4" type="primary">EEF1G</name>
    <name evidence="4" type="ORF">KIN20_016228</name>
</gene>
<dbReference type="GO" id="GO:0005634">
    <property type="term" value="C:nucleus"/>
    <property type="evidence" value="ECO:0007669"/>
    <property type="project" value="TreeGrafter"/>
</dbReference>
<comment type="caution">
    <text evidence="4">The sequence shown here is derived from an EMBL/GenBank/DDBJ whole genome shotgun (WGS) entry which is preliminary data.</text>
</comment>
<dbReference type="Pfam" id="PF00043">
    <property type="entry name" value="GST_C"/>
    <property type="match status" value="1"/>
</dbReference>
<name>A0AAD5MZI7_PARTN</name>